<evidence type="ECO:0000313" key="2">
    <source>
        <dbReference type="Proteomes" id="UP000004995"/>
    </source>
</evidence>
<evidence type="ECO:0000313" key="1">
    <source>
        <dbReference type="EnsemblPlants" id="KQL30566"/>
    </source>
</evidence>
<dbReference type="Gramene" id="KQL30566">
    <property type="protein sequence ID" value="KQL30566"/>
    <property type="gene ID" value="SETIT_020578mg"/>
</dbReference>
<keyword evidence="2" id="KW-1185">Reference proteome</keyword>
<dbReference type="Proteomes" id="UP000004995">
    <property type="component" value="Unassembled WGS sequence"/>
</dbReference>
<dbReference type="EnsemblPlants" id="KQL30566">
    <property type="protein sequence ID" value="KQL30566"/>
    <property type="gene ID" value="SETIT_020578mg"/>
</dbReference>
<proteinExistence type="predicted"/>
<organism evidence="1 2">
    <name type="scientific">Setaria italica</name>
    <name type="common">Foxtail millet</name>
    <name type="synonym">Panicum italicum</name>
    <dbReference type="NCBI Taxonomy" id="4555"/>
    <lineage>
        <taxon>Eukaryota</taxon>
        <taxon>Viridiplantae</taxon>
        <taxon>Streptophyta</taxon>
        <taxon>Embryophyta</taxon>
        <taxon>Tracheophyta</taxon>
        <taxon>Spermatophyta</taxon>
        <taxon>Magnoliopsida</taxon>
        <taxon>Liliopsida</taxon>
        <taxon>Poales</taxon>
        <taxon>Poaceae</taxon>
        <taxon>PACMAD clade</taxon>
        <taxon>Panicoideae</taxon>
        <taxon>Panicodae</taxon>
        <taxon>Paniceae</taxon>
        <taxon>Cenchrinae</taxon>
        <taxon>Setaria</taxon>
    </lineage>
</organism>
<dbReference type="AlphaFoldDB" id="K3Z210"/>
<dbReference type="InParanoid" id="K3Z210"/>
<accession>K3Z210</accession>
<sequence length="50" mass="5665">MHAHPLTTSNPCCQYWSRHLMSHDLMQCSTEVAVYSQSVVASWQQISTSP</sequence>
<dbReference type="EMBL" id="AGNK02000444">
    <property type="status" value="NOT_ANNOTATED_CDS"/>
    <property type="molecule type" value="Genomic_DNA"/>
</dbReference>
<protein>
    <submittedName>
        <fullName evidence="1">Uncharacterized protein</fullName>
    </submittedName>
</protein>
<name>K3Z210_SETIT</name>
<reference evidence="1" key="2">
    <citation type="submission" date="2018-08" db="UniProtKB">
        <authorList>
            <consortium name="EnsemblPlants"/>
        </authorList>
    </citation>
    <scope>IDENTIFICATION</scope>
    <source>
        <strain evidence="1">Yugu1</strain>
    </source>
</reference>
<dbReference type="HOGENOM" id="CLU_3127801_0_0_1"/>
<reference evidence="2" key="1">
    <citation type="journal article" date="2012" name="Nat. Biotechnol.">
        <title>Reference genome sequence of the model plant Setaria.</title>
        <authorList>
            <person name="Bennetzen J.L."/>
            <person name="Schmutz J."/>
            <person name="Wang H."/>
            <person name="Percifield R."/>
            <person name="Hawkins J."/>
            <person name="Pontaroli A.C."/>
            <person name="Estep M."/>
            <person name="Feng L."/>
            <person name="Vaughn J.N."/>
            <person name="Grimwood J."/>
            <person name="Jenkins J."/>
            <person name="Barry K."/>
            <person name="Lindquist E."/>
            <person name="Hellsten U."/>
            <person name="Deshpande S."/>
            <person name="Wang X."/>
            <person name="Wu X."/>
            <person name="Mitros T."/>
            <person name="Triplett J."/>
            <person name="Yang X."/>
            <person name="Ye C.Y."/>
            <person name="Mauro-Herrera M."/>
            <person name="Wang L."/>
            <person name="Li P."/>
            <person name="Sharma M."/>
            <person name="Sharma R."/>
            <person name="Ronald P.C."/>
            <person name="Panaud O."/>
            <person name="Kellogg E.A."/>
            <person name="Brutnell T.P."/>
            <person name="Doust A.N."/>
            <person name="Tuskan G.A."/>
            <person name="Rokhsar D."/>
            <person name="Devos K.M."/>
        </authorList>
    </citation>
    <scope>NUCLEOTIDE SEQUENCE [LARGE SCALE GENOMIC DNA]</scope>
    <source>
        <strain evidence="2">cv. Yugu1</strain>
    </source>
</reference>